<keyword evidence="3" id="KW-1185">Reference proteome</keyword>
<dbReference type="EMBL" id="CATNWA010014928">
    <property type="protein sequence ID" value="CAI9577607.1"/>
    <property type="molecule type" value="Genomic_DNA"/>
</dbReference>
<accession>A0ABN9E1Z0</accession>
<evidence type="ECO:0000313" key="2">
    <source>
        <dbReference type="EMBL" id="CAI9577607.1"/>
    </source>
</evidence>
<comment type="caution">
    <text evidence="2">The sequence shown here is derived from an EMBL/GenBank/DDBJ whole genome shotgun (WGS) entry which is preliminary data.</text>
</comment>
<dbReference type="Proteomes" id="UP001162483">
    <property type="component" value="Unassembled WGS sequence"/>
</dbReference>
<evidence type="ECO:0000313" key="3">
    <source>
        <dbReference type="Proteomes" id="UP001162483"/>
    </source>
</evidence>
<reference evidence="2" key="1">
    <citation type="submission" date="2023-05" db="EMBL/GenBank/DDBJ databases">
        <authorList>
            <person name="Stuckert A."/>
        </authorList>
    </citation>
    <scope>NUCLEOTIDE SEQUENCE</scope>
</reference>
<name>A0ABN9E1Z0_9NEOB</name>
<gene>
    <name evidence="2" type="ORF">SPARVUS_LOCUS8747530</name>
</gene>
<feature type="signal peptide" evidence="1">
    <location>
        <begin position="1"/>
        <end position="25"/>
    </location>
</feature>
<proteinExistence type="predicted"/>
<keyword evidence="1" id="KW-0732">Signal</keyword>
<protein>
    <submittedName>
        <fullName evidence="2">Uncharacterized protein</fullName>
    </submittedName>
</protein>
<evidence type="ECO:0000256" key="1">
    <source>
        <dbReference type="SAM" id="SignalP"/>
    </source>
</evidence>
<sequence>MKTSWICSLVILLIFTLCGIQASLGTDVLDNAAPNSDLLIRERRDEEPQYPDDLYDSGEQDRWPTLDELSKYKRRVSAKRGGILNGPAGLYDLLSTKPRPAPERRTIDSLKDAYVAELLKRHRMPRSPELTTVEPDIDQPISDRVIVNESKMMTYLS</sequence>
<feature type="chain" id="PRO_5046178899" evidence="1">
    <location>
        <begin position="26"/>
        <end position="157"/>
    </location>
</feature>
<organism evidence="2 3">
    <name type="scientific">Staurois parvus</name>
    <dbReference type="NCBI Taxonomy" id="386267"/>
    <lineage>
        <taxon>Eukaryota</taxon>
        <taxon>Metazoa</taxon>
        <taxon>Chordata</taxon>
        <taxon>Craniata</taxon>
        <taxon>Vertebrata</taxon>
        <taxon>Euteleostomi</taxon>
        <taxon>Amphibia</taxon>
        <taxon>Batrachia</taxon>
        <taxon>Anura</taxon>
        <taxon>Neobatrachia</taxon>
        <taxon>Ranoidea</taxon>
        <taxon>Ranidae</taxon>
        <taxon>Staurois</taxon>
    </lineage>
</organism>
<feature type="non-terminal residue" evidence="2">
    <location>
        <position position="157"/>
    </location>
</feature>